<dbReference type="PROSITE" id="PS50943">
    <property type="entry name" value="HTH_CROC1"/>
    <property type="match status" value="1"/>
</dbReference>
<dbReference type="Gene3D" id="1.10.260.40">
    <property type="entry name" value="lambda repressor-like DNA-binding domains"/>
    <property type="match status" value="1"/>
</dbReference>
<keyword evidence="3" id="KW-1185">Reference proteome</keyword>
<feature type="domain" description="HTH cro/C1-type" evidence="1">
    <location>
        <begin position="23"/>
        <end position="65"/>
    </location>
</feature>
<dbReference type="EMBL" id="CP009287">
    <property type="protein sequence ID" value="AIQ66870.1"/>
    <property type="molecule type" value="Genomic_DNA"/>
</dbReference>
<dbReference type="HOGENOM" id="CLU_046846_1_0_9"/>
<dbReference type="Proteomes" id="UP000029500">
    <property type="component" value="Chromosome"/>
</dbReference>
<dbReference type="SUPFAM" id="SSF47413">
    <property type="entry name" value="lambda repressor-like DNA-binding domains"/>
    <property type="match status" value="1"/>
</dbReference>
<proteinExistence type="predicted"/>
<protein>
    <submittedName>
        <fullName evidence="2">DNA-binding protein</fullName>
    </submittedName>
</protein>
<evidence type="ECO:0000313" key="2">
    <source>
        <dbReference type="EMBL" id="AIQ66870.1"/>
    </source>
</evidence>
<dbReference type="KEGG" id="pgm:PGRAT_03830"/>
<sequence length="469" mass="54665">MNHATTIRTELESFIEREALSFSQLGRLAGLNAGTVSSILKGNRIMGVDQLDRMTAVLGLPKGHFYEQYIQECMVEAVPNWRRVRPFLYRCAELDKLDCIRRILPLLLDNLTYSPLLFETAEEFFAEGRRAAAALLYESVALSERRQHSERLAFCQYRLFTLRLSDNQEDNLQCALQFEPFVDRLDEIDQLDALRDLANTYRSLRRWDKVERIAEEMGRLAKIQLFMTPQPARAKREQHRKPKKPMFVYLASSYLLRGSVCNARGDYEQEMQFTYAYQDLSWVKETDEDTSHWLKLYKGWAEANMYVSRLMRGDESVLADYVSYIEQNKDELLVGLLNITTAANLFDLNVDVILQYFDSEIKGYMQIKHQEAVGVYTKQVVSEQHARFLYGVAQYYLRQGLYLMGFEYLLNSLSTSSLICNETRILACVRLFEKYRALASPETQNRYQNLLKEEEEEHEKKIGISVGRS</sequence>
<dbReference type="InterPro" id="IPR010982">
    <property type="entry name" value="Lambda_DNA-bd_dom_sf"/>
</dbReference>
<gene>
    <name evidence="2" type="ORF">PGRAT_03830</name>
</gene>
<keyword evidence="2" id="KW-0238">DNA-binding</keyword>
<dbReference type="GO" id="GO:0003677">
    <property type="term" value="F:DNA binding"/>
    <property type="evidence" value="ECO:0007669"/>
    <property type="project" value="UniProtKB-KW"/>
</dbReference>
<dbReference type="CDD" id="cd00093">
    <property type="entry name" value="HTH_XRE"/>
    <property type="match status" value="1"/>
</dbReference>
<dbReference type="AlphaFoldDB" id="A0A089M3B5"/>
<evidence type="ECO:0000259" key="1">
    <source>
        <dbReference type="PROSITE" id="PS50943"/>
    </source>
</evidence>
<organism evidence="2 3">
    <name type="scientific">Paenibacillus graminis</name>
    <dbReference type="NCBI Taxonomy" id="189425"/>
    <lineage>
        <taxon>Bacteria</taxon>
        <taxon>Bacillati</taxon>
        <taxon>Bacillota</taxon>
        <taxon>Bacilli</taxon>
        <taxon>Bacillales</taxon>
        <taxon>Paenibacillaceae</taxon>
        <taxon>Paenibacillus</taxon>
    </lineage>
</organism>
<dbReference type="RefSeq" id="WP_025704120.1">
    <property type="nucleotide sequence ID" value="NZ_CP009287.1"/>
</dbReference>
<name>A0A089M3B5_9BACL</name>
<accession>A0A089M3B5</accession>
<dbReference type="OrthoDB" id="2470416at2"/>
<dbReference type="InterPro" id="IPR001387">
    <property type="entry name" value="Cro/C1-type_HTH"/>
</dbReference>
<dbReference type="eggNOG" id="COG0457">
    <property type="taxonomic scope" value="Bacteria"/>
</dbReference>
<evidence type="ECO:0000313" key="3">
    <source>
        <dbReference type="Proteomes" id="UP000029500"/>
    </source>
</evidence>
<reference evidence="2 3" key="1">
    <citation type="submission" date="2014-08" db="EMBL/GenBank/DDBJ databases">
        <title>Comparative genomics of the Paenibacillus odorifer group.</title>
        <authorList>
            <person name="den Bakker H.C."/>
            <person name="Tsai Y.-C."/>
            <person name="Martin N."/>
            <person name="Korlach J."/>
            <person name="Wiedmann M."/>
        </authorList>
    </citation>
    <scope>NUCLEOTIDE SEQUENCE [LARGE SCALE GENOMIC DNA]</scope>
    <source>
        <strain evidence="2 3">DSM 15220</strain>
    </source>
</reference>